<organism evidence="2 3">
    <name type="scientific">Drosophila willistoni</name>
    <name type="common">Fruit fly</name>
    <dbReference type="NCBI Taxonomy" id="7260"/>
    <lineage>
        <taxon>Eukaryota</taxon>
        <taxon>Metazoa</taxon>
        <taxon>Ecdysozoa</taxon>
        <taxon>Arthropoda</taxon>
        <taxon>Hexapoda</taxon>
        <taxon>Insecta</taxon>
        <taxon>Pterygota</taxon>
        <taxon>Neoptera</taxon>
        <taxon>Endopterygota</taxon>
        <taxon>Diptera</taxon>
        <taxon>Brachycera</taxon>
        <taxon>Muscomorpha</taxon>
        <taxon>Ephydroidea</taxon>
        <taxon>Drosophilidae</taxon>
        <taxon>Drosophila</taxon>
        <taxon>Sophophora</taxon>
    </lineage>
</organism>
<accession>B4MX19</accession>
<evidence type="ECO:0000313" key="3">
    <source>
        <dbReference type="Proteomes" id="UP000007798"/>
    </source>
</evidence>
<feature type="region of interest" description="Disordered" evidence="1">
    <location>
        <begin position="976"/>
        <end position="1047"/>
    </location>
</feature>
<feature type="compositionally biased region" description="Low complexity" evidence="1">
    <location>
        <begin position="1107"/>
        <end position="1124"/>
    </location>
</feature>
<feature type="region of interest" description="Disordered" evidence="1">
    <location>
        <begin position="780"/>
        <end position="879"/>
    </location>
</feature>
<feature type="compositionally biased region" description="Basic residues" evidence="1">
    <location>
        <begin position="1004"/>
        <end position="1022"/>
    </location>
</feature>
<feature type="compositionally biased region" description="Low complexity" evidence="1">
    <location>
        <begin position="1220"/>
        <end position="1232"/>
    </location>
</feature>
<name>B4MX19_DROWI</name>
<sequence>MSKQHLDPPQRGEAYAAAEERLLDILSPLAEHPGPYENVNQAYEQEEEQHQSVVDHEHDVEESVDPAVDNMMHIITNDSDIHSLISSSDSGGFKGWEDSADYDDLVGDGQGHLIYGVCRNVLVNDHDDQVNIPDTAGDQYVEYMDSTPSKRVHHLSNEIIEIDDSPETARESAMALFQAVANSQGMLTNGQDHHLVEEIEMVSHSQENGDHHLADGTECVIYDENMVVLTTEEHCCEIIVTTHGVANEQEMARAFLMSSNGIAPGSGPASAMLNGRVYITEEETHVEMQTDGNDIYLSDAALGRSIMLQHQHQSNELVITEEDVEDPTFVDDQPLEEERPDICQVYDHELEDHDDEEMAEEQIHEGQHHQEVGQFSMEWQMHQQQEQELHEHEQQPILIASDVEEEAEEQQLPHMQRQPLQESERSSPTEFPVSSSSPPNGSDRDDDLDDDIAGHPSAAPRKYPPLLKNTLFAEAMDRRLAYICQTQPQMSLTEKVFAWDTAVAHDCEGVEDVENFQAAFEQLEPHKEHDFLSFRESLEKNLAKISRGIMQVNEEVAIPTPSKRVQERLKPQRRLLHHPIPAEDTIILDDDDEDCYEVTGGGKDKSSITTLIPEEELECEDPDTPSQYNAMEPEVKTTQTQTAVNLVTKETSTTDLINCQEDQMPPPAEAGEIPEDQALTTFQTGHQFCEMVRDVFRGVRHQQYIEQQHQQYQPQYVSEMPENPAMVTTNQSSASYGDYPNDAMFYEQQEFCNYLGLTELATANAVASAMRELANSTVARRSLRVRPQHQLDRMRNDVRGKHRRERQEKDKDKDKKLNTNHHHPMTTISELSNDRIDNSAVATASEVTLTVPNENSDEADKEEEEEEPTELQQTTQSSTDMYDYYYQAQGDRSEGGAVKPIEETAPSPNNSIPQTMESAFAKVYAAAPPTQLLEDMQRRLREAREAQPSIYIVQAMNNNATGKEIKSANSIETVTFGEINGPRPSLESTKPASLPPPQQTPQPTKKKPGPAPRSKRTKSQYHHHVEAKVQSNAPIRRRRTTVGGGAAHNVRDLVTRSTTHMNSKLLRNRKVNLLKTYALTDATGPNGKKKRLSGGGGASTGMKQNKTPKAATKTTTTTTTSPSKNPSVDPQEKSTLPEQHRLQQQQQQSPVVVPPNSPKKSKNKTMVIAEGSKVTTADRLSVTPTKDKHIKSHKLNARRGRAKSLPTPLSNKEVDEPVHQEQPQQAQKEVQPMPDKQKSPIVMDTHEFLTHAVVHPPVWNDVTRRYAHHIRQANKRAEPEAEETSGSVYARLEKHPSIYEHPSQLNRRSPHPTEEPHFSRRRRQKAGTSHHQQSDSGLYPFDIKLTPPGGLLRLSEASSLLRNPLAGKNGKVLYMYYELDQLIVLQERSITFWKYSQLFNVLNTPATTPTIDGPRAKSPQGEPKNCDSDHSSIASESQSTGPHWVNLGRLRRTTNDIEIVAPFGNRLCVHNSTPVYIEMRCHPLDHHRREGKLMSLYVNVYYYCEEELRPKMHSVHLDAVNCEWSNVIYTSIAESRYFVMAHQAEMMMGKSKSGICKYSLTPTLDTLASIREFKQLRHELKHIECLTEDRLIGYGVSRITIWDHRSGDTLMNYDLNIPLGRNLGAMHFPSFEIDQSSILILYQYIQVPTKPSQLHVIACEISHATPSHRLLHVHSLPSPQFDHIVVSVNTGDHLILKSITDDEIWLSAADPRQLTYVAPQGQGIQRFYARQKSQVVELSPHSLTVDSIANHFMKLATQQQRMAMIMQSVNSLPVSPSPV</sequence>
<feature type="compositionally biased region" description="Polar residues" evidence="1">
    <location>
        <begin position="840"/>
        <end position="853"/>
    </location>
</feature>
<dbReference type="eggNOG" id="ENOG502SUIF">
    <property type="taxonomic scope" value="Eukaryota"/>
</dbReference>
<reference evidence="2 3" key="1">
    <citation type="journal article" date="2007" name="Nature">
        <title>Evolution of genes and genomes on the Drosophila phylogeny.</title>
        <authorList>
            <consortium name="Drosophila 12 Genomes Consortium"/>
            <person name="Clark A.G."/>
            <person name="Eisen M.B."/>
            <person name="Smith D.R."/>
            <person name="Bergman C.M."/>
            <person name="Oliver B."/>
            <person name="Markow T.A."/>
            <person name="Kaufman T.C."/>
            <person name="Kellis M."/>
            <person name="Gelbart W."/>
            <person name="Iyer V.N."/>
            <person name="Pollard D.A."/>
            <person name="Sackton T.B."/>
            <person name="Larracuente A.M."/>
            <person name="Singh N.D."/>
            <person name="Abad J.P."/>
            <person name="Abt D.N."/>
            <person name="Adryan B."/>
            <person name="Aguade M."/>
            <person name="Akashi H."/>
            <person name="Anderson W.W."/>
            <person name="Aquadro C.F."/>
            <person name="Ardell D.H."/>
            <person name="Arguello R."/>
            <person name="Artieri C.G."/>
            <person name="Barbash D.A."/>
            <person name="Barker D."/>
            <person name="Barsanti P."/>
            <person name="Batterham P."/>
            <person name="Batzoglou S."/>
            <person name="Begun D."/>
            <person name="Bhutkar A."/>
            <person name="Blanco E."/>
            <person name="Bosak S.A."/>
            <person name="Bradley R.K."/>
            <person name="Brand A.D."/>
            <person name="Brent M.R."/>
            <person name="Brooks A.N."/>
            <person name="Brown R.H."/>
            <person name="Butlin R.K."/>
            <person name="Caggese C."/>
            <person name="Calvi B.R."/>
            <person name="Bernardo de Carvalho A."/>
            <person name="Caspi A."/>
            <person name="Castrezana S."/>
            <person name="Celniker S.E."/>
            <person name="Chang J.L."/>
            <person name="Chapple C."/>
            <person name="Chatterji S."/>
            <person name="Chinwalla A."/>
            <person name="Civetta A."/>
            <person name="Clifton S.W."/>
            <person name="Comeron J.M."/>
            <person name="Costello J.C."/>
            <person name="Coyne J.A."/>
            <person name="Daub J."/>
            <person name="David R.G."/>
            <person name="Delcher A.L."/>
            <person name="Delehaunty K."/>
            <person name="Do C.B."/>
            <person name="Ebling H."/>
            <person name="Edwards K."/>
            <person name="Eickbush T."/>
            <person name="Evans J.D."/>
            <person name="Filipski A."/>
            <person name="Findeiss S."/>
            <person name="Freyhult E."/>
            <person name="Fulton L."/>
            <person name="Fulton R."/>
            <person name="Garcia A.C."/>
            <person name="Gardiner A."/>
            <person name="Garfield D.A."/>
            <person name="Garvin B.E."/>
            <person name="Gibson G."/>
            <person name="Gilbert D."/>
            <person name="Gnerre S."/>
            <person name="Godfrey J."/>
            <person name="Good R."/>
            <person name="Gotea V."/>
            <person name="Gravely B."/>
            <person name="Greenberg A.J."/>
            <person name="Griffiths-Jones S."/>
            <person name="Gross S."/>
            <person name="Guigo R."/>
            <person name="Gustafson E.A."/>
            <person name="Haerty W."/>
            <person name="Hahn M.W."/>
            <person name="Halligan D.L."/>
            <person name="Halpern A.L."/>
            <person name="Halter G.M."/>
            <person name="Han M.V."/>
            <person name="Heger A."/>
            <person name="Hillier L."/>
            <person name="Hinrichs A.S."/>
            <person name="Holmes I."/>
            <person name="Hoskins R.A."/>
            <person name="Hubisz M.J."/>
            <person name="Hultmark D."/>
            <person name="Huntley M.A."/>
            <person name="Jaffe D.B."/>
            <person name="Jagadeeshan S."/>
            <person name="Jeck W.R."/>
            <person name="Johnson J."/>
            <person name="Jones C.D."/>
            <person name="Jordan W.C."/>
            <person name="Karpen G.H."/>
            <person name="Kataoka E."/>
            <person name="Keightley P.D."/>
            <person name="Kheradpour P."/>
            <person name="Kirkness E.F."/>
            <person name="Koerich L.B."/>
            <person name="Kristiansen K."/>
            <person name="Kudrna D."/>
            <person name="Kulathinal R.J."/>
            <person name="Kumar S."/>
            <person name="Kwok R."/>
            <person name="Lander E."/>
            <person name="Langley C.H."/>
            <person name="Lapoint R."/>
            <person name="Lazzaro B.P."/>
            <person name="Lee S.J."/>
            <person name="Levesque L."/>
            <person name="Li R."/>
            <person name="Lin C.F."/>
            <person name="Lin M.F."/>
            <person name="Lindblad-Toh K."/>
            <person name="Llopart A."/>
            <person name="Long M."/>
            <person name="Low L."/>
            <person name="Lozovsky E."/>
            <person name="Lu J."/>
            <person name="Luo M."/>
            <person name="Machado C.A."/>
            <person name="Makalowski W."/>
            <person name="Marzo M."/>
            <person name="Matsuda M."/>
            <person name="Matzkin L."/>
            <person name="McAllister B."/>
            <person name="McBride C.S."/>
            <person name="McKernan B."/>
            <person name="McKernan K."/>
            <person name="Mendez-Lago M."/>
            <person name="Minx P."/>
            <person name="Mollenhauer M.U."/>
            <person name="Montooth K."/>
            <person name="Mount S.M."/>
            <person name="Mu X."/>
            <person name="Myers E."/>
            <person name="Negre B."/>
            <person name="Newfeld S."/>
            <person name="Nielsen R."/>
            <person name="Noor M.A."/>
            <person name="O'Grady P."/>
            <person name="Pachter L."/>
            <person name="Papaceit M."/>
            <person name="Parisi M.J."/>
            <person name="Parisi M."/>
            <person name="Parts L."/>
            <person name="Pedersen J.S."/>
            <person name="Pesole G."/>
            <person name="Phillippy A.M."/>
            <person name="Ponting C.P."/>
            <person name="Pop M."/>
            <person name="Porcelli D."/>
            <person name="Powell J.R."/>
            <person name="Prohaska S."/>
            <person name="Pruitt K."/>
            <person name="Puig M."/>
            <person name="Quesneville H."/>
            <person name="Ram K.R."/>
            <person name="Rand D."/>
            <person name="Rasmussen M.D."/>
            <person name="Reed L.K."/>
            <person name="Reenan R."/>
            <person name="Reily A."/>
            <person name="Remington K.A."/>
            <person name="Rieger T.T."/>
            <person name="Ritchie M.G."/>
            <person name="Robin C."/>
            <person name="Rogers Y.H."/>
            <person name="Rohde C."/>
            <person name="Rozas J."/>
            <person name="Rubenfield M.J."/>
            <person name="Ruiz A."/>
            <person name="Russo S."/>
            <person name="Salzberg S.L."/>
            <person name="Sanchez-Gracia A."/>
            <person name="Saranga D.J."/>
            <person name="Sato H."/>
            <person name="Schaeffer S.W."/>
            <person name="Schatz M.C."/>
            <person name="Schlenke T."/>
            <person name="Schwartz R."/>
            <person name="Segarra C."/>
            <person name="Singh R.S."/>
            <person name="Sirot L."/>
            <person name="Sirota M."/>
            <person name="Sisneros N.B."/>
            <person name="Smith C.D."/>
            <person name="Smith T.F."/>
            <person name="Spieth J."/>
            <person name="Stage D.E."/>
            <person name="Stark A."/>
            <person name="Stephan W."/>
            <person name="Strausberg R.L."/>
            <person name="Strempel S."/>
            <person name="Sturgill D."/>
            <person name="Sutton G."/>
            <person name="Sutton G.G."/>
            <person name="Tao W."/>
            <person name="Teichmann S."/>
            <person name="Tobari Y.N."/>
            <person name="Tomimura Y."/>
            <person name="Tsolas J.M."/>
            <person name="Valente V.L."/>
            <person name="Venter E."/>
            <person name="Venter J.C."/>
            <person name="Vicario S."/>
            <person name="Vieira F.G."/>
            <person name="Vilella A.J."/>
            <person name="Villasante A."/>
            <person name="Walenz B."/>
            <person name="Wang J."/>
            <person name="Wasserman M."/>
            <person name="Watts T."/>
            <person name="Wilson D."/>
            <person name="Wilson R.K."/>
            <person name="Wing R.A."/>
            <person name="Wolfner M.F."/>
            <person name="Wong A."/>
            <person name="Wong G.K."/>
            <person name="Wu C.I."/>
            <person name="Wu G."/>
            <person name="Yamamoto D."/>
            <person name="Yang H.P."/>
            <person name="Yang S.P."/>
            <person name="Yorke J.A."/>
            <person name="Yoshida K."/>
            <person name="Zdobnov E."/>
            <person name="Zhang P."/>
            <person name="Zhang Y."/>
            <person name="Zimin A.V."/>
            <person name="Baldwin J."/>
            <person name="Abdouelleil A."/>
            <person name="Abdulkadir J."/>
            <person name="Abebe A."/>
            <person name="Abera B."/>
            <person name="Abreu J."/>
            <person name="Acer S.C."/>
            <person name="Aftuck L."/>
            <person name="Alexander A."/>
            <person name="An P."/>
            <person name="Anderson E."/>
            <person name="Anderson S."/>
            <person name="Arachi H."/>
            <person name="Azer M."/>
            <person name="Bachantsang P."/>
            <person name="Barry A."/>
            <person name="Bayul T."/>
            <person name="Berlin A."/>
            <person name="Bessette D."/>
            <person name="Bloom T."/>
            <person name="Blye J."/>
            <person name="Boguslavskiy L."/>
            <person name="Bonnet C."/>
            <person name="Boukhgalter B."/>
            <person name="Bourzgui I."/>
            <person name="Brown A."/>
            <person name="Cahill P."/>
            <person name="Channer S."/>
            <person name="Cheshatsang Y."/>
            <person name="Chuda L."/>
            <person name="Citroen M."/>
            <person name="Collymore A."/>
            <person name="Cooke P."/>
            <person name="Costello M."/>
            <person name="D'Aco K."/>
            <person name="Daza R."/>
            <person name="De Haan G."/>
            <person name="DeGray S."/>
            <person name="DeMaso C."/>
            <person name="Dhargay N."/>
            <person name="Dooley K."/>
            <person name="Dooley E."/>
            <person name="Doricent M."/>
            <person name="Dorje P."/>
            <person name="Dorjee K."/>
            <person name="Dupes A."/>
            <person name="Elong R."/>
            <person name="Falk J."/>
            <person name="Farina A."/>
            <person name="Faro S."/>
            <person name="Ferguson D."/>
            <person name="Fisher S."/>
            <person name="Foley C.D."/>
            <person name="Franke A."/>
            <person name="Friedrich D."/>
            <person name="Gadbois L."/>
            <person name="Gearin G."/>
            <person name="Gearin C.R."/>
            <person name="Giannoukos G."/>
            <person name="Goode T."/>
            <person name="Graham J."/>
            <person name="Grandbois E."/>
            <person name="Grewal S."/>
            <person name="Gyaltsen K."/>
            <person name="Hafez N."/>
            <person name="Hagos B."/>
            <person name="Hall J."/>
            <person name="Henson C."/>
            <person name="Hollinger A."/>
            <person name="Honan T."/>
            <person name="Huard M.D."/>
            <person name="Hughes L."/>
            <person name="Hurhula B."/>
            <person name="Husby M.E."/>
            <person name="Kamat A."/>
            <person name="Kanga B."/>
            <person name="Kashin S."/>
            <person name="Khazanovich D."/>
            <person name="Kisner P."/>
            <person name="Lance K."/>
            <person name="Lara M."/>
            <person name="Lee W."/>
            <person name="Lennon N."/>
            <person name="Letendre F."/>
            <person name="LeVine R."/>
            <person name="Lipovsky A."/>
            <person name="Liu X."/>
            <person name="Liu J."/>
            <person name="Liu S."/>
            <person name="Lokyitsang T."/>
            <person name="Lokyitsang Y."/>
            <person name="Lubonja R."/>
            <person name="Lui A."/>
            <person name="MacDonald P."/>
            <person name="Magnisalis V."/>
            <person name="Maru K."/>
            <person name="Matthews C."/>
            <person name="McCusker W."/>
            <person name="McDonough S."/>
            <person name="Mehta T."/>
            <person name="Meldrim J."/>
            <person name="Meneus L."/>
            <person name="Mihai O."/>
            <person name="Mihalev A."/>
            <person name="Mihova T."/>
            <person name="Mittelman R."/>
            <person name="Mlenga V."/>
            <person name="Montmayeur A."/>
            <person name="Mulrain L."/>
            <person name="Navidi A."/>
            <person name="Naylor J."/>
            <person name="Negash T."/>
            <person name="Nguyen T."/>
            <person name="Nguyen N."/>
            <person name="Nicol R."/>
            <person name="Norbu C."/>
            <person name="Norbu N."/>
            <person name="Novod N."/>
            <person name="O'Neill B."/>
            <person name="Osman S."/>
            <person name="Markiewicz E."/>
            <person name="Oyono O.L."/>
            <person name="Patti C."/>
            <person name="Phunkhang P."/>
            <person name="Pierre F."/>
            <person name="Priest M."/>
            <person name="Raghuraman S."/>
            <person name="Rege F."/>
            <person name="Reyes R."/>
            <person name="Rise C."/>
            <person name="Rogov P."/>
            <person name="Ross K."/>
            <person name="Ryan E."/>
            <person name="Settipalli S."/>
            <person name="Shea T."/>
            <person name="Sherpa N."/>
            <person name="Shi L."/>
            <person name="Shih D."/>
            <person name="Sparrow T."/>
            <person name="Spaulding J."/>
            <person name="Stalker J."/>
            <person name="Stange-Thomann N."/>
            <person name="Stavropoulos S."/>
            <person name="Stone C."/>
            <person name="Strader C."/>
            <person name="Tesfaye S."/>
            <person name="Thomson T."/>
            <person name="Thoulutsang Y."/>
            <person name="Thoulutsang D."/>
            <person name="Topham K."/>
            <person name="Topping I."/>
            <person name="Tsamla T."/>
            <person name="Vassiliev H."/>
            <person name="Vo A."/>
            <person name="Wangchuk T."/>
            <person name="Wangdi T."/>
            <person name="Weiand M."/>
            <person name="Wilkinson J."/>
            <person name="Wilson A."/>
            <person name="Yadav S."/>
            <person name="Young G."/>
            <person name="Yu Q."/>
            <person name="Zembek L."/>
            <person name="Zhong D."/>
            <person name="Zimmer A."/>
            <person name="Zwirko Z."/>
            <person name="Jaffe D.B."/>
            <person name="Alvarez P."/>
            <person name="Brockman W."/>
            <person name="Butler J."/>
            <person name="Chin C."/>
            <person name="Gnerre S."/>
            <person name="Grabherr M."/>
            <person name="Kleber M."/>
            <person name="Mauceli E."/>
            <person name="MacCallum I."/>
        </authorList>
    </citation>
    <scope>NUCLEOTIDE SEQUENCE [LARGE SCALE GENOMIC DNA]</scope>
    <source>
        <strain evidence="3">Tucson 14030-0811.24</strain>
    </source>
</reference>
<dbReference type="Proteomes" id="UP000007798">
    <property type="component" value="Unassembled WGS sequence"/>
</dbReference>
<evidence type="ECO:0000313" key="2">
    <source>
        <dbReference type="EMBL" id="EDW76658.2"/>
    </source>
</evidence>
<feature type="compositionally biased region" description="Basic residues" evidence="1">
    <location>
        <begin position="1188"/>
        <end position="1202"/>
    </location>
</feature>
<gene>
    <name evidence="2" type="primary">Dwil\GK15572</name>
    <name evidence="2" type="ORF">Dwil_GK15572</name>
</gene>
<feature type="compositionally biased region" description="Acidic residues" evidence="1">
    <location>
        <begin position="855"/>
        <end position="869"/>
    </location>
</feature>
<evidence type="ECO:0000256" key="1">
    <source>
        <dbReference type="SAM" id="MobiDB-lite"/>
    </source>
</evidence>
<dbReference type="STRING" id="7260.B4MX19"/>
<proteinExistence type="predicted"/>
<feature type="compositionally biased region" description="Low complexity" evidence="1">
    <location>
        <begin position="870"/>
        <end position="879"/>
    </location>
</feature>
<feature type="compositionally biased region" description="Polar residues" evidence="1">
    <location>
        <begin position="1326"/>
        <end position="1336"/>
    </location>
</feature>
<dbReference type="EMBL" id="CH963857">
    <property type="protein sequence ID" value="EDW76658.2"/>
    <property type="molecule type" value="Genomic_DNA"/>
</dbReference>
<dbReference type="OrthoDB" id="7853844at2759"/>
<feature type="compositionally biased region" description="Basic and acidic residues" evidence="1">
    <location>
        <begin position="789"/>
        <end position="817"/>
    </location>
</feature>
<dbReference type="HOGENOM" id="CLU_241953_0_0_1"/>
<dbReference type="InParanoid" id="B4MX19"/>
<feature type="compositionally biased region" description="Polar residues" evidence="1">
    <location>
        <begin position="1125"/>
        <end position="1137"/>
    </location>
</feature>
<feature type="region of interest" description="Disordered" evidence="1">
    <location>
        <begin position="1299"/>
        <end position="1340"/>
    </location>
</feature>
<feature type="compositionally biased region" description="Low complexity" evidence="1">
    <location>
        <begin position="428"/>
        <end position="439"/>
    </location>
</feature>
<feature type="region of interest" description="Disordered" evidence="1">
    <location>
        <begin position="405"/>
        <end position="464"/>
    </location>
</feature>
<feature type="region of interest" description="Disordered" evidence="1">
    <location>
        <begin position="1081"/>
        <end position="1236"/>
    </location>
</feature>
<feature type="compositionally biased region" description="Polar residues" evidence="1">
    <location>
        <begin position="1431"/>
        <end position="1441"/>
    </location>
</feature>
<protein>
    <submittedName>
        <fullName evidence="2">Uncharacterized protein</fullName>
    </submittedName>
</protein>
<keyword evidence="3" id="KW-1185">Reference proteome</keyword>
<feature type="region of interest" description="Disordered" evidence="1">
    <location>
        <begin position="1406"/>
        <end position="1441"/>
    </location>
</feature>
<dbReference type="FunCoup" id="B4MX19">
    <property type="interactions" value="48"/>
</dbReference>